<sequence>MLDHIVRVHNEGVAIGNTIGRTNAEAIDQRTIGISKRPDRQLVEILVVAAPCQLDEFIIGRTAKHNCIAIFKFRSQTRKFSDFRRADEGEVLRVEENDFPLAGEALFRHFLECRNAVFFMMVETGLYAGDLERGKLVADAEHFYLPVILWLYRKFRNFRIFLRDSFIGRLQPSVKAIKAIIRVLCSILVSGSFTIFSHWCRRDHFHAQQKPLASRNPH</sequence>
<reference evidence="1 2" key="1">
    <citation type="submission" date="2007-10" db="EMBL/GenBank/DDBJ databases">
        <title>Brucella canis ATCC 23365 whole genome shotgun sequencing project.</title>
        <authorList>
            <person name="Setubal J.C."/>
            <person name="Bowns C."/>
            <person name="Boyle S."/>
            <person name="Crasta O.R."/>
            <person name="Czar M.J."/>
            <person name="Dharmanolla C."/>
            <person name="Gillespie J.J."/>
            <person name="Kenyon R.W."/>
            <person name="Lu J."/>
            <person name="Mane S."/>
            <person name="Mohapatra S."/>
            <person name="Nagrani S."/>
            <person name="Purkayastha A."/>
            <person name="Rajasimha H.K."/>
            <person name="Shallom J.M."/>
            <person name="Shallom S."/>
            <person name="Shukla M."/>
            <person name="Snyder E.E."/>
            <person name="Sobral B.W."/>
            <person name="Wattam A.R."/>
            <person name="Will R."/>
            <person name="Williams K."/>
            <person name="Yoo H."/>
            <person name="Bruce D."/>
            <person name="Detter C."/>
            <person name="Munk C."/>
            <person name="Brettin T.S."/>
        </authorList>
    </citation>
    <scope>NUCLEOTIDE SEQUENCE [LARGE SCALE GENOMIC DNA]</scope>
    <source>
        <strain evidence="2">ATCC 23365 / NCTC 10854 / RM-666</strain>
    </source>
</reference>
<accession>A9MBZ6</accession>
<evidence type="ECO:0000313" key="2">
    <source>
        <dbReference type="Proteomes" id="UP000001385"/>
    </source>
</evidence>
<protein>
    <submittedName>
        <fullName evidence="1">Uncharacterized protein</fullName>
    </submittedName>
</protein>
<evidence type="ECO:0000313" key="1">
    <source>
        <dbReference type="EMBL" id="ABX63883.1"/>
    </source>
</evidence>
<dbReference type="KEGG" id="bcs:BCAN_B0713"/>
<dbReference type="Proteomes" id="UP000001385">
    <property type="component" value="Chromosome II"/>
</dbReference>
<dbReference type="AlphaFoldDB" id="A9MBZ6"/>
<organism evidence="1 2">
    <name type="scientific">Brucella canis (strain ATCC 23365 / NCTC 10854 / RM-666)</name>
    <dbReference type="NCBI Taxonomy" id="483179"/>
    <lineage>
        <taxon>Bacteria</taxon>
        <taxon>Pseudomonadati</taxon>
        <taxon>Pseudomonadota</taxon>
        <taxon>Alphaproteobacteria</taxon>
        <taxon>Hyphomicrobiales</taxon>
        <taxon>Brucellaceae</taxon>
        <taxon>Brucella/Ochrobactrum group</taxon>
        <taxon>Brucella</taxon>
    </lineage>
</organism>
<keyword evidence="2" id="KW-1185">Reference proteome</keyword>
<dbReference type="EMBL" id="CP000873">
    <property type="protein sequence ID" value="ABX63883.1"/>
    <property type="molecule type" value="Genomic_DNA"/>
</dbReference>
<name>A9MBZ6_BRUC2</name>
<dbReference type="HOGENOM" id="CLU_1264936_0_0_5"/>
<gene>
    <name evidence="1" type="ordered locus">BCAN_B0713</name>
</gene>
<proteinExistence type="predicted"/>